<reference evidence="2 3" key="1">
    <citation type="journal article" date="2013" name="Sci. Rep.">
        <title>Extraordinary expansion of a Sorangium cellulosum genome from an alkaline milieu.</title>
        <authorList>
            <person name="Han K."/>
            <person name="Li Z.F."/>
            <person name="Peng R."/>
            <person name="Zhu L.P."/>
            <person name="Zhou T."/>
            <person name="Wang L.G."/>
            <person name="Li S.G."/>
            <person name="Zhang X.B."/>
            <person name="Hu W."/>
            <person name="Wu Z.H."/>
            <person name="Qin N."/>
            <person name="Li Y.Z."/>
        </authorList>
    </citation>
    <scope>NUCLEOTIDE SEQUENCE [LARGE SCALE GENOMIC DNA]</scope>
    <source>
        <strain evidence="2 3">So0157-2</strain>
    </source>
</reference>
<dbReference type="InterPro" id="IPR029044">
    <property type="entry name" value="Nucleotide-diphossugar_trans"/>
</dbReference>
<dbReference type="KEGG" id="scu:SCE1572_08745"/>
<name>S4XN34_SORCE</name>
<accession>S4XN34</accession>
<gene>
    <name evidence="2" type="ORF">SCE1572_08745</name>
</gene>
<protein>
    <recommendedName>
        <fullName evidence="1">MannoseP isomerase/GMP-like beta-helix domain-containing protein</fullName>
    </recommendedName>
</protein>
<dbReference type="PATRIC" id="fig|1254432.3.peg.1947"/>
<dbReference type="STRING" id="1254432.SCE1572_08745"/>
<dbReference type="InterPro" id="IPR054566">
    <property type="entry name" value="ManC/GMP-like_b-helix"/>
</dbReference>
<dbReference type="eggNOG" id="COG0836">
    <property type="taxonomic scope" value="Bacteria"/>
</dbReference>
<dbReference type="Pfam" id="PF22640">
    <property type="entry name" value="ManC_GMP_beta-helix"/>
    <property type="match status" value="1"/>
</dbReference>
<sequence>MGLDGLVVVEISDALLVVPRGRAQDVRHIVDAPKSWTR</sequence>
<dbReference type="Proteomes" id="UP000014803">
    <property type="component" value="Chromosome"/>
</dbReference>
<dbReference type="AlphaFoldDB" id="S4XN34"/>
<feature type="domain" description="MannoseP isomerase/GMP-like beta-helix" evidence="1">
    <location>
        <begin position="1"/>
        <end position="31"/>
    </location>
</feature>
<evidence type="ECO:0000259" key="1">
    <source>
        <dbReference type="Pfam" id="PF22640"/>
    </source>
</evidence>
<evidence type="ECO:0000313" key="3">
    <source>
        <dbReference type="Proteomes" id="UP000014803"/>
    </source>
</evidence>
<evidence type="ECO:0000313" key="2">
    <source>
        <dbReference type="EMBL" id="AGP34587.1"/>
    </source>
</evidence>
<dbReference type="HOGENOM" id="CLU_3333117_0_0_7"/>
<proteinExistence type="predicted"/>
<dbReference type="SUPFAM" id="SSF159283">
    <property type="entry name" value="Guanosine diphospho-D-mannose pyrophosphorylase/mannose-6-phosphate isomerase linker domain"/>
    <property type="match status" value="1"/>
</dbReference>
<dbReference type="EMBL" id="CP003969">
    <property type="protein sequence ID" value="AGP34587.1"/>
    <property type="molecule type" value="Genomic_DNA"/>
</dbReference>
<dbReference type="Gene3D" id="3.90.550.10">
    <property type="entry name" value="Spore Coat Polysaccharide Biosynthesis Protein SpsA, Chain A"/>
    <property type="match status" value="1"/>
</dbReference>
<organism evidence="2 3">
    <name type="scientific">Sorangium cellulosum So0157-2</name>
    <dbReference type="NCBI Taxonomy" id="1254432"/>
    <lineage>
        <taxon>Bacteria</taxon>
        <taxon>Pseudomonadati</taxon>
        <taxon>Myxococcota</taxon>
        <taxon>Polyangia</taxon>
        <taxon>Polyangiales</taxon>
        <taxon>Polyangiaceae</taxon>
        <taxon>Sorangium</taxon>
    </lineage>
</organism>